<keyword evidence="9 12" id="KW-0862">Zinc</keyword>
<dbReference type="InterPro" id="IPR015341">
    <property type="entry name" value="Glyco_hydro_38_cen"/>
</dbReference>
<dbReference type="InterPro" id="IPR028995">
    <property type="entry name" value="Glyco_hydro_57/38_cen_sf"/>
</dbReference>
<dbReference type="GO" id="GO:0030246">
    <property type="term" value="F:carbohydrate binding"/>
    <property type="evidence" value="ECO:0007669"/>
    <property type="project" value="InterPro"/>
</dbReference>
<dbReference type="SUPFAM" id="SSF88713">
    <property type="entry name" value="Glycoside hydrolase/deacetylase"/>
    <property type="match status" value="1"/>
</dbReference>
<evidence type="ECO:0000256" key="1">
    <source>
        <dbReference type="ARBA" id="ARBA00000365"/>
    </source>
</evidence>
<evidence type="ECO:0000256" key="4">
    <source>
        <dbReference type="ARBA" id="ARBA00012752"/>
    </source>
</evidence>
<evidence type="ECO:0000256" key="7">
    <source>
        <dbReference type="ARBA" id="ARBA00022729"/>
    </source>
</evidence>
<evidence type="ECO:0000256" key="9">
    <source>
        <dbReference type="ARBA" id="ARBA00022833"/>
    </source>
</evidence>
<comment type="subcellular location">
    <subcellularLocation>
        <location evidence="2">Secreted</location>
    </subcellularLocation>
</comment>
<dbReference type="InterPro" id="IPR011013">
    <property type="entry name" value="Gal_mutarotase_sf_dom"/>
</dbReference>
<dbReference type="GO" id="GO:0005764">
    <property type="term" value="C:lysosome"/>
    <property type="evidence" value="ECO:0007669"/>
    <property type="project" value="TreeGrafter"/>
</dbReference>
<evidence type="ECO:0000256" key="5">
    <source>
        <dbReference type="ARBA" id="ARBA00022525"/>
    </source>
</evidence>
<evidence type="ECO:0000256" key="3">
    <source>
        <dbReference type="ARBA" id="ARBA00009792"/>
    </source>
</evidence>
<dbReference type="Proteomes" id="UP001344447">
    <property type="component" value="Unassembled WGS sequence"/>
</dbReference>
<organism evidence="14 15">
    <name type="scientific">Dictyostelium firmibasis</name>
    <dbReference type="NCBI Taxonomy" id="79012"/>
    <lineage>
        <taxon>Eukaryota</taxon>
        <taxon>Amoebozoa</taxon>
        <taxon>Evosea</taxon>
        <taxon>Eumycetozoa</taxon>
        <taxon>Dictyostelia</taxon>
        <taxon>Dictyosteliales</taxon>
        <taxon>Dictyosteliaceae</taxon>
        <taxon>Dictyostelium</taxon>
    </lineage>
</organism>
<dbReference type="CDD" id="cd00451">
    <property type="entry name" value="GH38N_AMII_euk"/>
    <property type="match status" value="1"/>
</dbReference>
<keyword evidence="10" id="KW-0325">Glycoprotein</keyword>
<dbReference type="InterPro" id="IPR011330">
    <property type="entry name" value="Glyco_hydro/deAcase_b/a-brl"/>
</dbReference>
<dbReference type="PANTHER" id="PTHR11607">
    <property type="entry name" value="ALPHA-MANNOSIDASE"/>
    <property type="match status" value="1"/>
</dbReference>
<proteinExistence type="inferred from homology"/>
<comment type="similarity">
    <text evidence="3 12">Belongs to the glycosyl hydrolase 38 family.</text>
</comment>
<dbReference type="InterPro" id="IPR027291">
    <property type="entry name" value="Glyco_hydro_38_N_sf"/>
</dbReference>
<dbReference type="InterPro" id="IPR037094">
    <property type="entry name" value="Glyco_hydro_38_cen_sf"/>
</dbReference>
<dbReference type="EMBL" id="JAVFKY010000001">
    <property type="protein sequence ID" value="KAK5583106.1"/>
    <property type="molecule type" value="Genomic_DNA"/>
</dbReference>
<keyword evidence="11 12" id="KW-0326">Glycosidase</keyword>
<dbReference type="Gene3D" id="2.60.40.1180">
    <property type="entry name" value="Golgi alpha-mannosidase II"/>
    <property type="match status" value="1"/>
</dbReference>
<reference evidence="14 15" key="1">
    <citation type="submission" date="2023-11" db="EMBL/GenBank/DDBJ databases">
        <title>Dfirmibasis_genome.</title>
        <authorList>
            <person name="Edelbroek B."/>
            <person name="Kjellin J."/>
            <person name="Jerlstrom-Hultqvist J."/>
            <person name="Soderbom F."/>
        </authorList>
    </citation>
    <scope>NUCLEOTIDE SEQUENCE [LARGE SCALE GENOMIC DNA]</scope>
    <source>
        <strain evidence="14 15">TNS-C-14</strain>
    </source>
</reference>
<accession>A0AAN7U7Z0</accession>
<evidence type="ECO:0000313" key="15">
    <source>
        <dbReference type="Proteomes" id="UP001344447"/>
    </source>
</evidence>
<dbReference type="Pfam" id="PF09261">
    <property type="entry name" value="Alpha-mann_mid"/>
    <property type="match status" value="1"/>
</dbReference>
<dbReference type="GO" id="GO:0004559">
    <property type="term" value="F:alpha-mannosidase activity"/>
    <property type="evidence" value="ECO:0007669"/>
    <property type="project" value="UniProtKB-EC"/>
</dbReference>
<dbReference type="PANTHER" id="PTHR11607:SF19">
    <property type="entry name" value="ALPHA-MANNOSIDASE B"/>
    <property type="match status" value="1"/>
</dbReference>
<feature type="signal peptide" evidence="12">
    <location>
        <begin position="1"/>
        <end position="20"/>
    </location>
</feature>
<dbReference type="Gene3D" id="1.20.1270.50">
    <property type="entry name" value="Glycoside hydrolase family 38, central domain"/>
    <property type="match status" value="1"/>
</dbReference>
<sequence length="1023" mass="117564">MGKVPISFLFVLLFLTLINCSNNKIKNNDISDQNVINVFIIPHSHCDLGWVQTLEQYYSENVTLILDNVIHTLIKDSTKKFNWAEIYYFETWWNEQTSFLQAQVRNLVNNGQLYFIGGGWAQNDEGATHYQAVINQMTLGHQFLLSEFGVVPEIGWQIDPFGPSTLTATLFSLMGFKYHVINRIDERIKYVFNDTPDIVGSGWMTTERSFEFQWYPSHNDEQISIFTHVLDHHYNSPYLIYPNASNPNQSLTTGFDFESDPTQNPPINQSNIYERASIFVEIMQQRNQLYRHNNLLIPFGNDFRFQNASLEFDNMDKLIEYINSNQSWGVTIQYATLNQYFEQLESIEPSIQYPEIVGEDLFVYTMCLATDYQAFNTCANWWSGYYTSYPLLKQTARDSDSLLRVGEMLYSLSSAYSNGFDFDFNIGYYALSMHRNVSGILTHHDAITGTAKSYVRDNYFQMLDEAQSLTLDYNVADFVGFLLSNKSLNVDYKSNATFLLNSTNEGDIIAVSFSNSIAWDRIEVISLEIPFVNIAVYDYQLNPVQSQIVQRFDKSNGWYLYFQVATPALGISTYFIVILSSGGELLDYSSNLPTPIQSTLSFSNELKFTNEEETTTIGNSNFNLNFKFDKSNNNLLTLNSFDDLLNNKLGISISQHLIEYTSLSDDAYKFRVQGLPIPLTPVNPQFYLTVGPVVQIVTIIYNGNCSQSYLVYNDTISSNPFENGYNNDSRLIRNDQYFEIDNIVASGWDKEISMKFTTNINNENIFYTNNGLEIMKRQWEIHWNDTFIWSEITGNFYPMINTGYIVDEVNNDQQLTLLSKQTFAASSQSNGEFEILLIRRSNYTQWSVHEPMNDTSNPSLRILCFFGDPSYSNEIRTPHSILFENPLQPVYSLISPLTPIDKYVEIYNTLFKPLQVSLPYNLHLLTFTKQWIDSPSIIMRLINIYEIGQSNNFSKSISFNIGSDNNNNNNNNNNGFLTHYNISQIIETTLSANSEISSNPTNNLEITLEPLEIKTFLLTLSPK</sequence>
<evidence type="ECO:0000313" key="14">
    <source>
        <dbReference type="EMBL" id="KAK5583106.1"/>
    </source>
</evidence>
<dbReference type="SUPFAM" id="SSF88688">
    <property type="entry name" value="Families 57/38 glycoside transferase middle domain"/>
    <property type="match status" value="1"/>
</dbReference>
<dbReference type="InterPro" id="IPR011682">
    <property type="entry name" value="Glyco_hydro_38_C"/>
</dbReference>
<keyword evidence="7 12" id="KW-0732">Signal</keyword>
<evidence type="ECO:0000256" key="2">
    <source>
        <dbReference type="ARBA" id="ARBA00004613"/>
    </source>
</evidence>
<dbReference type="FunFam" id="3.20.110.10:FF:000012">
    <property type="entry name" value="Alpha-mannosidase B"/>
    <property type="match status" value="1"/>
</dbReference>
<comment type="cofactor">
    <cofactor evidence="12">
        <name>Zn(2+)</name>
        <dbReference type="ChEBI" id="CHEBI:29105"/>
    </cofactor>
    <text evidence="12">Binds 1 zinc ion per subunit.</text>
</comment>
<dbReference type="FunFam" id="2.70.98.30:FF:000014">
    <property type="entry name" value="Alpha-mannosidase"/>
    <property type="match status" value="1"/>
</dbReference>
<keyword evidence="15" id="KW-1185">Reference proteome</keyword>
<dbReference type="Pfam" id="PF01074">
    <property type="entry name" value="Glyco_hydro_38N"/>
    <property type="match status" value="1"/>
</dbReference>
<evidence type="ECO:0000256" key="11">
    <source>
        <dbReference type="ARBA" id="ARBA00023295"/>
    </source>
</evidence>
<dbReference type="Gene3D" id="2.70.98.30">
    <property type="entry name" value="Golgi alpha-mannosidase II, domain 4"/>
    <property type="match status" value="1"/>
</dbReference>
<dbReference type="AlphaFoldDB" id="A0AAN7U7Z0"/>
<evidence type="ECO:0000256" key="6">
    <source>
        <dbReference type="ARBA" id="ARBA00022723"/>
    </source>
</evidence>
<dbReference type="InterPro" id="IPR013780">
    <property type="entry name" value="Glyco_hydro_b"/>
</dbReference>
<gene>
    <name evidence="14" type="ORF">RB653_004696</name>
</gene>
<dbReference type="EC" id="3.2.1.-" evidence="12"/>
<dbReference type="GO" id="GO:0005576">
    <property type="term" value="C:extracellular region"/>
    <property type="evidence" value="ECO:0007669"/>
    <property type="project" value="UniProtKB-SubCell"/>
</dbReference>
<dbReference type="GO" id="GO:0046872">
    <property type="term" value="F:metal ion binding"/>
    <property type="evidence" value="ECO:0007669"/>
    <property type="project" value="UniProtKB-KW"/>
</dbReference>
<dbReference type="FunFam" id="2.60.40.1360:FF:000012">
    <property type="entry name" value="Alpha-mannosidase B"/>
    <property type="match status" value="1"/>
</dbReference>
<comment type="catalytic activity">
    <reaction evidence="1">
        <text>Hydrolysis of terminal, non-reducing alpha-D-mannose residues in alpha-D-mannosides.</text>
        <dbReference type="EC" id="3.2.1.24"/>
    </reaction>
</comment>
<feature type="chain" id="PRO_5042673333" description="Alpha-mannosidase" evidence="12">
    <location>
        <begin position="21"/>
        <end position="1023"/>
    </location>
</feature>
<evidence type="ECO:0000256" key="12">
    <source>
        <dbReference type="RuleBase" id="RU361199"/>
    </source>
</evidence>
<dbReference type="Gene3D" id="3.20.110.10">
    <property type="entry name" value="Glycoside hydrolase 38, N terminal domain"/>
    <property type="match status" value="1"/>
</dbReference>
<dbReference type="GO" id="GO:0006013">
    <property type="term" value="P:mannose metabolic process"/>
    <property type="evidence" value="ECO:0007669"/>
    <property type="project" value="InterPro"/>
</dbReference>
<protein>
    <recommendedName>
        <fullName evidence="4 12">Alpha-mannosidase</fullName>
        <ecNumber evidence="12">3.2.1.-</ecNumber>
    </recommendedName>
</protein>
<comment type="caution">
    <text evidence="14">The sequence shown here is derived from an EMBL/GenBank/DDBJ whole genome shotgun (WGS) entry which is preliminary data.</text>
</comment>
<keyword evidence="5" id="KW-0964">Secreted</keyword>
<dbReference type="SUPFAM" id="SSF74650">
    <property type="entry name" value="Galactose mutarotase-like"/>
    <property type="match status" value="1"/>
</dbReference>
<dbReference type="Pfam" id="PF07748">
    <property type="entry name" value="Glyco_hydro_38C"/>
    <property type="match status" value="1"/>
</dbReference>
<dbReference type="SMART" id="SM00872">
    <property type="entry name" value="Alpha-mann_mid"/>
    <property type="match status" value="1"/>
</dbReference>
<dbReference type="InterPro" id="IPR050843">
    <property type="entry name" value="Glycosyl_Hydrlase_38"/>
</dbReference>
<feature type="domain" description="Glycoside hydrolase family 38 central" evidence="13">
    <location>
        <begin position="380"/>
        <end position="463"/>
    </location>
</feature>
<dbReference type="InterPro" id="IPR000602">
    <property type="entry name" value="Glyco_hydro_38_N"/>
</dbReference>
<keyword evidence="6 12" id="KW-0479">Metal-binding</keyword>
<dbReference type="Gene3D" id="2.60.40.1360">
    <property type="match status" value="1"/>
</dbReference>
<dbReference type="FunFam" id="1.20.1270.50:FF:000001">
    <property type="entry name" value="Alpha-mannosidase"/>
    <property type="match status" value="1"/>
</dbReference>
<evidence type="ECO:0000256" key="8">
    <source>
        <dbReference type="ARBA" id="ARBA00022801"/>
    </source>
</evidence>
<evidence type="ECO:0000259" key="13">
    <source>
        <dbReference type="SMART" id="SM00872"/>
    </source>
</evidence>
<evidence type="ECO:0000256" key="10">
    <source>
        <dbReference type="ARBA" id="ARBA00023180"/>
    </source>
</evidence>
<keyword evidence="8 12" id="KW-0378">Hydrolase</keyword>
<name>A0AAN7U7Z0_9MYCE</name>